<dbReference type="AlphaFoldDB" id="A0AAU9U9K2"/>
<evidence type="ECO:0000313" key="1">
    <source>
        <dbReference type="EMBL" id="CAH2096514.1"/>
    </source>
</evidence>
<proteinExistence type="predicted"/>
<comment type="caution">
    <text evidence="1">The sequence shown here is derived from an EMBL/GenBank/DDBJ whole genome shotgun (WGS) entry which is preliminary data.</text>
</comment>
<protein>
    <submittedName>
        <fullName evidence="1">Uncharacterized protein</fullName>
    </submittedName>
</protein>
<gene>
    <name evidence="1" type="ORF">EEDITHA_LOCUS11848</name>
</gene>
<accession>A0AAU9U9K2</accession>
<keyword evidence="2" id="KW-1185">Reference proteome</keyword>
<reference evidence="1" key="1">
    <citation type="submission" date="2022-03" db="EMBL/GenBank/DDBJ databases">
        <authorList>
            <person name="Tunstrom K."/>
        </authorList>
    </citation>
    <scope>NUCLEOTIDE SEQUENCE</scope>
</reference>
<dbReference type="Proteomes" id="UP001153954">
    <property type="component" value="Unassembled WGS sequence"/>
</dbReference>
<name>A0AAU9U9K2_EUPED</name>
<evidence type="ECO:0000313" key="2">
    <source>
        <dbReference type="Proteomes" id="UP001153954"/>
    </source>
</evidence>
<dbReference type="EMBL" id="CAKOGL010000016">
    <property type="protein sequence ID" value="CAH2096514.1"/>
    <property type="molecule type" value="Genomic_DNA"/>
</dbReference>
<organism evidence="1 2">
    <name type="scientific">Euphydryas editha</name>
    <name type="common">Edith's checkerspot</name>
    <dbReference type="NCBI Taxonomy" id="104508"/>
    <lineage>
        <taxon>Eukaryota</taxon>
        <taxon>Metazoa</taxon>
        <taxon>Ecdysozoa</taxon>
        <taxon>Arthropoda</taxon>
        <taxon>Hexapoda</taxon>
        <taxon>Insecta</taxon>
        <taxon>Pterygota</taxon>
        <taxon>Neoptera</taxon>
        <taxon>Endopterygota</taxon>
        <taxon>Lepidoptera</taxon>
        <taxon>Glossata</taxon>
        <taxon>Ditrysia</taxon>
        <taxon>Papilionoidea</taxon>
        <taxon>Nymphalidae</taxon>
        <taxon>Nymphalinae</taxon>
        <taxon>Euphydryas</taxon>
    </lineage>
</organism>
<sequence length="228" mass="26160">MLRRKNVLKLLHSTAKNRSKEIAEILLKNHGTIEERNDETALHIGYVVGLLKLLGSMSKNVPIKPERRYRILQFDKASHAISYCSIIISIIFGKYEKRPLELSDYDFSNMSENPQYFSTDASNEFSIEKALSVYPTNDQVTKQNDKVLQYFERKRTNIYTIKAQDQLIDATRNLCDKNVDSVIFDDINKTGSLPKVLKIFVEAKVKLTENTDVAKGLIKCNMGDNTQY</sequence>